<name>A0A8B6ESH5_MYTGA</name>
<proteinExistence type="predicted"/>
<comment type="caution">
    <text evidence="1">The sequence shown here is derived from an EMBL/GenBank/DDBJ whole genome shotgun (WGS) entry which is preliminary data.</text>
</comment>
<dbReference type="AlphaFoldDB" id="A0A8B6ESH5"/>
<evidence type="ECO:0000313" key="1">
    <source>
        <dbReference type="EMBL" id="VDI37759.1"/>
    </source>
</evidence>
<dbReference type="OrthoDB" id="6196515at2759"/>
<sequence length="87" mass="9766">MIKADYRNLFMISVNLESPRRKRSTDDAVMADGFELSLSNDGKQFGNSVNIFIFDEQCFKCDTKSKKCYLLDSCPVTTTDPPEAVTG</sequence>
<dbReference type="Proteomes" id="UP000596742">
    <property type="component" value="Unassembled WGS sequence"/>
</dbReference>
<protein>
    <submittedName>
        <fullName evidence="1">Uncharacterized protein</fullName>
    </submittedName>
</protein>
<accession>A0A8B6ESH5</accession>
<gene>
    <name evidence="1" type="ORF">MGAL_10B000827</name>
</gene>
<keyword evidence="2" id="KW-1185">Reference proteome</keyword>
<evidence type="ECO:0000313" key="2">
    <source>
        <dbReference type="Proteomes" id="UP000596742"/>
    </source>
</evidence>
<reference evidence="1" key="1">
    <citation type="submission" date="2018-11" db="EMBL/GenBank/DDBJ databases">
        <authorList>
            <person name="Alioto T."/>
            <person name="Alioto T."/>
        </authorList>
    </citation>
    <scope>NUCLEOTIDE SEQUENCE</scope>
</reference>
<dbReference type="EMBL" id="UYJE01005486">
    <property type="protein sequence ID" value="VDI37759.1"/>
    <property type="molecule type" value="Genomic_DNA"/>
</dbReference>
<organism evidence="1 2">
    <name type="scientific">Mytilus galloprovincialis</name>
    <name type="common">Mediterranean mussel</name>
    <dbReference type="NCBI Taxonomy" id="29158"/>
    <lineage>
        <taxon>Eukaryota</taxon>
        <taxon>Metazoa</taxon>
        <taxon>Spiralia</taxon>
        <taxon>Lophotrochozoa</taxon>
        <taxon>Mollusca</taxon>
        <taxon>Bivalvia</taxon>
        <taxon>Autobranchia</taxon>
        <taxon>Pteriomorphia</taxon>
        <taxon>Mytilida</taxon>
        <taxon>Mytiloidea</taxon>
        <taxon>Mytilidae</taxon>
        <taxon>Mytilinae</taxon>
        <taxon>Mytilus</taxon>
    </lineage>
</organism>